<reference evidence="1" key="1">
    <citation type="submission" date="2020-11" db="EMBL/GenBank/DDBJ databases">
        <authorList>
            <consortium name="DOE Joint Genome Institute"/>
            <person name="Ahrendt S."/>
            <person name="Riley R."/>
            <person name="Andreopoulos W."/>
            <person name="Labutti K."/>
            <person name="Pangilinan J."/>
            <person name="Ruiz-Duenas F.J."/>
            <person name="Barrasa J.M."/>
            <person name="Sanchez-Garcia M."/>
            <person name="Camarero S."/>
            <person name="Miyauchi S."/>
            <person name="Serrano A."/>
            <person name="Linde D."/>
            <person name="Babiker R."/>
            <person name="Drula E."/>
            <person name="Ayuso-Fernandez I."/>
            <person name="Pacheco R."/>
            <person name="Padilla G."/>
            <person name="Ferreira P."/>
            <person name="Barriuso J."/>
            <person name="Kellner H."/>
            <person name="Castanera R."/>
            <person name="Alfaro M."/>
            <person name="Ramirez L."/>
            <person name="Pisabarro A.G."/>
            <person name="Kuo A."/>
            <person name="Tritt A."/>
            <person name="Lipzen A."/>
            <person name="He G."/>
            <person name="Yan M."/>
            <person name="Ng V."/>
            <person name="Cullen D."/>
            <person name="Martin F."/>
            <person name="Rosso M.-N."/>
            <person name="Henrissat B."/>
            <person name="Hibbett D."/>
            <person name="Martinez A.T."/>
            <person name="Grigoriev I.V."/>
        </authorList>
    </citation>
    <scope>NUCLEOTIDE SEQUENCE</scope>
    <source>
        <strain evidence="1">AH 40177</strain>
    </source>
</reference>
<accession>A0A9P5U1X5</accession>
<name>A0A9P5U1X5_9AGAR</name>
<dbReference type="AlphaFoldDB" id="A0A9P5U1X5"/>
<dbReference type="EMBL" id="JADNRY010000183">
    <property type="protein sequence ID" value="KAF9062043.1"/>
    <property type="molecule type" value="Genomic_DNA"/>
</dbReference>
<keyword evidence="2" id="KW-1185">Reference proteome</keyword>
<evidence type="ECO:0000313" key="2">
    <source>
        <dbReference type="Proteomes" id="UP000772434"/>
    </source>
</evidence>
<gene>
    <name evidence="1" type="ORF">BDP27DRAFT_1234184</name>
</gene>
<dbReference type="Proteomes" id="UP000772434">
    <property type="component" value="Unassembled WGS sequence"/>
</dbReference>
<sequence>LGCATVLSLFGAVKNPVLSEKLYNVLKEYIGNFILYDPPYQAFGYPLPQDNPNYTPVDDPTLTGDILKVFSDWVGSYYDHPCLAYTASIYDLDGRRKTEKNSISSWTTEETVKGIEGDKAKNDLLMFLPAMQQTLCELAQQALFDGEAVQQWFPNVNVTYLGATRTNWAAAWAEMETKKRYHDVLNSLKQVRNINFFDIIGGNHFVSIIVVFVDAKC</sequence>
<feature type="non-terminal residue" evidence="1">
    <location>
        <position position="1"/>
    </location>
</feature>
<evidence type="ECO:0000313" key="1">
    <source>
        <dbReference type="EMBL" id="KAF9062043.1"/>
    </source>
</evidence>
<comment type="caution">
    <text evidence="1">The sequence shown here is derived from an EMBL/GenBank/DDBJ whole genome shotgun (WGS) entry which is preliminary data.</text>
</comment>
<organism evidence="1 2">
    <name type="scientific">Rhodocollybia butyracea</name>
    <dbReference type="NCBI Taxonomy" id="206335"/>
    <lineage>
        <taxon>Eukaryota</taxon>
        <taxon>Fungi</taxon>
        <taxon>Dikarya</taxon>
        <taxon>Basidiomycota</taxon>
        <taxon>Agaricomycotina</taxon>
        <taxon>Agaricomycetes</taxon>
        <taxon>Agaricomycetidae</taxon>
        <taxon>Agaricales</taxon>
        <taxon>Marasmiineae</taxon>
        <taxon>Omphalotaceae</taxon>
        <taxon>Rhodocollybia</taxon>
    </lineage>
</organism>
<proteinExistence type="predicted"/>
<protein>
    <submittedName>
        <fullName evidence="1">Uncharacterized protein</fullName>
    </submittedName>
</protein>
<dbReference type="OrthoDB" id="5311491at2759"/>